<dbReference type="SFLD" id="SFLDG01129">
    <property type="entry name" value="C1.5:_HAD__Beta-PGM__Phosphata"/>
    <property type="match status" value="1"/>
</dbReference>
<dbReference type="PRINTS" id="PR00413">
    <property type="entry name" value="HADHALOGNASE"/>
</dbReference>
<evidence type="ECO:0000313" key="1">
    <source>
        <dbReference type="EMBL" id="QRV02150.1"/>
    </source>
</evidence>
<proteinExistence type="predicted"/>
<keyword evidence="1" id="KW-0378">Hydrolase</keyword>
<dbReference type="SUPFAM" id="SSF56784">
    <property type="entry name" value="HAD-like"/>
    <property type="match status" value="1"/>
</dbReference>
<organism evidence="1 2">
    <name type="scientific">Arcanobacterium phocisimile</name>
    <dbReference type="NCBI Taxonomy" id="1302235"/>
    <lineage>
        <taxon>Bacteria</taxon>
        <taxon>Bacillati</taxon>
        <taxon>Actinomycetota</taxon>
        <taxon>Actinomycetes</taxon>
        <taxon>Actinomycetales</taxon>
        <taxon>Actinomycetaceae</taxon>
        <taxon>Arcanobacterium</taxon>
    </lineage>
</organism>
<keyword evidence="2" id="KW-1185">Reference proteome</keyword>
<accession>A0ABX7IJ81</accession>
<dbReference type="Pfam" id="PF00702">
    <property type="entry name" value="Hydrolase"/>
    <property type="match status" value="1"/>
</dbReference>
<dbReference type="InterPro" id="IPR036412">
    <property type="entry name" value="HAD-like_sf"/>
</dbReference>
<reference evidence="1 2" key="1">
    <citation type="submission" date="2021-02" db="EMBL/GenBank/DDBJ databases">
        <title>Complete Genome Sequence of Arcanobacterium phocisimile strain DSM 26142T from a harbour seal.</title>
        <authorList>
            <person name="Borowiak M."/>
            <person name="Alssahen M."/>
            <person name="Malorny B."/>
            <person name="Laemmler C."/>
            <person name="Siebert U."/>
            <person name="Ploetz M."/>
            <person name="Abdulmawjood A."/>
        </authorList>
    </citation>
    <scope>NUCLEOTIDE SEQUENCE [LARGE SCALE GENOMIC DNA]</scope>
    <source>
        <strain evidence="1 2">DSM 26142</strain>
    </source>
</reference>
<name>A0ABX7IJ81_9ACTO</name>
<dbReference type="NCBIfam" id="TIGR01509">
    <property type="entry name" value="HAD-SF-IA-v3"/>
    <property type="match status" value="1"/>
</dbReference>
<sequence>MRKILFDLFGLFMSVQNDEGVAGIHRAAHLSELGVDRAAFDHLYRAKRDPLDAGTQDYGEFLDAIGAELDVDFRSIPGLVDETERADVQSWSLHHEDMTTWLQELHDGGFHPNVLSNVPATHLAWLKENKPWIHLFDVSLFSCELGLAKPDHAIYRAAIDALGVDGDEILFFDDTYANVVGAREAGLRAVHFVGIEQAKRDVAAFLAGEDIGRSDMQ</sequence>
<dbReference type="InterPro" id="IPR006439">
    <property type="entry name" value="HAD-SF_hydro_IA"/>
</dbReference>
<dbReference type="GO" id="GO:0016787">
    <property type="term" value="F:hydrolase activity"/>
    <property type="evidence" value="ECO:0007669"/>
    <property type="project" value="UniProtKB-KW"/>
</dbReference>
<dbReference type="SFLD" id="SFLDS00003">
    <property type="entry name" value="Haloacid_Dehalogenase"/>
    <property type="match status" value="1"/>
</dbReference>
<dbReference type="InterPro" id="IPR023214">
    <property type="entry name" value="HAD_sf"/>
</dbReference>
<dbReference type="RefSeq" id="WP_204424437.1">
    <property type="nucleotide sequence ID" value="NZ_CP070228.1"/>
</dbReference>
<protein>
    <submittedName>
        <fullName evidence="1">HAD-IA family hydrolase</fullName>
    </submittedName>
</protein>
<gene>
    <name evidence="1" type="ORF">JTE88_08805</name>
</gene>
<evidence type="ECO:0000313" key="2">
    <source>
        <dbReference type="Proteomes" id="UP000602653"/>
    </source>
</evidence>
<dbReference type="Gene3D" id="3.40.50.1000">
    <property type="entry name" value="HAD superfamily/HAD-like"/>
    <property type="match status" value="1"/>
</dbReference>
<dbReference type="EMBL" id="CP070228">
    <property type="protein sequence ID" value="QRV02150.1"/>
    <property type="molecule type" value="Genomic_DNA"/>
</dbReference>
<dbReference type="PANTHER" id="PTHR43611">
    <property type="entry name" value="ALPHA-D-GLUCOSE 1-PHOSPHATE PHOSPHATASE"/>
    <property type="match status" value="1"/>
</dbReference>
<dbReference type="Proteomes" id="UP000602653">
    <property type="component" value="Chromosome"/>
</dbReference>
<dbReference type="PANTHER" id="PTHR43611:SF3">
    <property type="entry name" value="FLAVIN MONONUCLEOTIDE HYDROLASE 1, CHLOROPLATIC"/>
    <property type="match status" value="1"/>
</dbReference>